<accession>A0A3P6NUA6</accession>
<evidence type="ECO:0000313" key="2">
    <source>
        <dbReference type="EMBL" id="VDK30406.1"/>
    </source>
</evidence>
<dbReference type="EMBL" id="UYRU01000591">
    <property type="protein sequence ID" value="VDK30406.1"/>
    <property type="molecule type" value="Genomic_DNA"/>
</dbReference>
<dbReference type="AlphaFoldDB" id="A0A3P6NUA6"/>
<keyword evidence="3" id="KW-1185">Reference proteome</keyword>
<proteinExistence type="predicted"/>
<reference evidence="2 3" key="1">
    <citation type="submission" date="2018-11" db="EMBL/GenBank/DDBJ databases">
        <authorList>
            <consortium name="Pathogen Informatics"/>
        </authorList>
    </citation>
    <scope>NUCLEOTIDE SEQUENCE [LARGE SCALE GENOMIC DNA]</scope>
</reference>
<protein>
    <submittedName>
        <fullName evidence="2">Uncharacterized protein</fullName>
    </submittedName>
</protein>
<gene>
    <name evidence="2" type="ORF">DILT_LOCUS160</name>
</gene>
<dbReference type="Proteomes" id="UP000281553">
    <property type="component" value="Unassembled WGS sequence"/>
</dbReference>
<organism evidence="2 3">
    <name type="scientific">Dibothriocephalus latus</name>
    <name type="common">Fish tapeworm</name>
    <name type="synonym">Diphyllobothrium latum</name>
    <dbReference type="NCBI Taxonomy" id="60516"/>
    <lineage>
        <taxon>Eukaryota</taxon>
        <taxon>Metazoa</taxon>
        <taxon>Spiralia</taxon>
        <taxon>Lophotrochozoa</taxon>
        <taxon>Platyhelminthes</taxon>
        <taxon>Cestoda</taxon>
        <taxon>Eucestoda</taxon>
        <taxon>Diphyllobothriidea</taxon>
        <taxon>Diphyllobothriidae</taxon>
        <taxon>Dibothriocephalus</taxon>
    </lineage>
</organism>
<name>A0A3P6NUA6_DIBLA</name>
<feature type="region of interest" description="Disordered" evidence="1">
    <location>
        <begin position="1"/>
        <end position="24"/>
    </location>
</feature>
<feature type="compositionally biased region" description="Low complexity" evidence="1">
    <location>
        <begin position="8"/>
        <end position="17"/>
    </location>
</feature>
<sequence>MREPCVHEAAAGGAEAGAEGEGTSEIKLTDSASGLSDGPTEIAPITNASLPPLRICPPLPRLCLLLGPCTSQKSAKNLTQESQQPKNVFSDYDVSTQFETHEAGVWPDYTSSVFIRNRDIEQESKKNFCDILVYLHPYETRWLPLQLFALENTCPSGDAGVHSSPTTGLLNVLHLSLQTTSSTNDFLQSRGLLLGQFLQCLGVETIKAKVGLCLWFFSVISASVYV</sequence>
<dbReference type="OrthoDB" id="10606355at2759"/>
<evidence type="ECO:0000313" key="3">
    <source>
        <dbReference type="Proteomes" id="UP000281553"/>
    </source>
</evidence>
<evidence type="ECO:0000256" key="1">
    <source>
        <dbReference type="SAM" id="MobiDB-lite"/>
    </source>
</evidence>